<name>A0A9Q8EAI5_9ENTR</name>
<gene>
    <name evidence="1" type="ORF">NCTC8782_04609</name>
</gene>
<comment type="caution">
    <text evidence="1">The sequence shown here is derived from an EMBL/GenBank/DDBJ whole genome shotgun (WGS) entry which is preliminary data.</text>
</comment>
<evidence type="ECO:0000313" key="1">
    <source>
        <dbReference type="EMBL" id="SUX81967.1"/>
    </source>
</evidence>
<protein>
    <submittedName>
        <fullName evidence="1">Uncharacterized protein</fullName>
    </submittedName>
</protein>
<accession>A0A9Q8EAI5</accession>
<dbReference type="EMBL" id="UIGT01000001">
    <property type="protein sequence ID" value="SUX81967.1"/>
    <property type="molecule type" value="Genomic_DNA"/>
</dbReference>
<reference evidence="1 2" key="1">
    <citation type="submission" date="2018-06" db="EMBL/GenBank/DDBJ databases">
        <authorList>
            <consortium name="Pathogen Informatics"/>
            <person name="Doyle S."/>
        </authorList>
    </citation>
    <scope>NUCLEOTIDE SEQUENCE [LARGE SCALE GENOMIC DNA]</scope>
    <source>
        <strain evidence="1 2">NCTC8782</strain>
    </source>
</reference>
<sequence>MIRVFNEWRYRRPSLGVNKAFDSHRSVFSRMSADYLLKGRGLLSLYISSALCKTRMVEGWLGQMRLLIAKISVFIRQSDRFFCVMHRSFLPWPVLPIAARVTE</sequence>
<organism evidence="1 2">
    <name type="scientific">Citrobacter youngae</name>
    <dbReference type="NCBI Taxonomy" id="133448"/>
    <lineage>
        <taxon>Bacteria</taxon>
        <taxon>Pseudomonadati</taxon>
        <taxon>Pseudomonadota</taxon>
        <taxon>Gammaproteobacteria</taxon>
        <taxon>Enterobacterales</taxon>
        <taxon>Enterobacteriaceae</taxon>
        <taxon>Citrobacter</taxon>
        <taxon>Citrobacter freundii complex</taxon>
    </lineage>
</organism>
<dbReference type="Proteomes" id="UP000255286">
    <property type="component" value="Unassembled WGS sequence"/>
</dbReference>
<dbReference type="AlphaFoldDB" id="A0A9Q8EAI5"/>
<evidence type="ECO:0000313" key="2">
    <source>
        <dbReference type="Proteomes" id="UP000255286"/>
    </source>
</evidence>
<proteinExistence type="predicted"/>